<evidence type="ECO:0000256" key="7">
    <source>
        <dbReference type="PROSITE-ProRule" id="PRU01240"/>
    </source>
</evidence>
<dbReference type="InterPro" id="IPR051048">
    <property type="entry name" value="Peptidase_S8/S53_subtilisin"/>
</dbReference>
<evidence type="ECO:0000256" key="2">
    <source>
        <dbReference type="ARBA" id="ARBA00022670"/>
    </source>
</evidence>
<dbReference type="EMBL" id="JAEPRD010000150">
    <property type="protein sequence ID" value="KAG2196285.1"/>
    <property type="molecule type" value="Genomic_DNA"/>
</dbReference>
<protein>
    <submittedName>
        <fullName evidence="13">Uncharacterized protein</fullName>
    </submittedName>
</protein>
<keyword evidence="3 9" id="KW-0732">Signal</keyword>
<keyword evidence="4 7" id="KW-0378">Hydrolase</keyword>
<keyword evidence="14" id="KW-1185">Reference proteome</keyword>
<evidence type="ECO:0000313" key="14">
    <source>
        <dbReference type="Proteomes" id="UP000603453"/>
    </source>
</evidence>
<organism evidence="13 14">
    <name type="scientific">Mucor saturninus</name>
    <dbReference type="NCBI Taxonomy" id="64648"/>
    <lineage>
        <taxon>Eukaryota</taxon>
        <taxon>Fungi</taxon>
        <taxon>Fungi incertae sedis</taxon>
        <taxon>Mucoromycota</taxon>
        <taxon>Mucoromycotina</taxon>
        <taxon>Mucoromycetes</taxon>
        <taxon>Mucorales</taxon>
        <taxon>Mucorineae</taxon>
        <taxon>Mucoraceae</taxon>
        <taxon>Mucor</taxon>
    </lineage>
</organism>
<dbReference type="InterPro" id="IPR010435">
    <property type="entry name" value="C5a/SBT2-like_Fn3"/>
</dbReference>
<dbReference type="GO" id="GO:0004252">
    <property type="term" value="F:serine-type endopeptidase activity"/>
    <property type="evidence" value="ECO:0007669"/>
    <property type="project" value="UniProtKB-UniRule"/>
</dbReference>
<feature type="active site" description="Charge relay system" evidence="6 7">
    <location>
        <position position="167"/>
    </location>
</feature>
<feature type="chain" id="PRO_5034931839" evidence="9">
    <location>
        <begin position="24"/>
        <end position="892"/>
    </location>
</feature>
<evidence type="ECO:0000256" key="5">
    <source>
        <dbReference type="ARBA" id="ARBA00022825"/>
    </source>
</evidence>
<evidence type="ECO:0000256" key="9">
    <source>
        <dbReference type="SAM" id="SignalP"/>
    </source>
</evidence>
<name>A0A8H7QQ91_9FUNG</name>
<dbReference type="Pfam" id="PF00082">
    <property type="entry name" value="Peptidase_S8"/>
    <property type="match status" value="1"/>
</dbReference>
<dbReference type="Gene3D" id="2.60.40.1710">
    <property type="entry name" value="Subtilisin-like superfamily"/>
    <property type="match status" value="1"/>
</dbReference>
<proteinExistence type="inferred from homology"/>
<dbReference type="PRINTS" id="PR00723">
    <property type="entry name" value="SUBTILISIN"/>
</dbReference>
<dbReference type="OrthoDB" id="206201at2759"/>
<dbReference type="Pfam" id="PF02225">
    <property type="entry name" value="PA"/>
    <property type="match status" value="1"/>
</dbReference>
<evidence type="ECO:0000256" key="1">
    <source>
        <dbReference type="ARBA" id="ARBA00011073"/>
    </source>
</evidence>
<dbReference type="PROSITE" id="PS00136">
    <property type="entry name" value="SUBTILASE_ASP"/>
    <property type="match status" value="1"/>
</dbReference>
<dbReference type="Pfam" id="PF06280">
    <property type="entry name" value="fn3_5"/>
    <property type="match status" value="1"/>
</dbReference>
<feature type="active site" description="Charge relay system" evidence="6 7">
    <location>
        <position position="226"/>
    </location>
</feature>
<dbReference type="InterPro" id="IPR023827">
    <property type="entry name" value="Peptidase_S8_Asp-AS"/>
</dbReference>
<dbReference type="Proteomes" id="UP000603453">
    <property type="component" value="Unassembled WGS sequence"/>
</dbReference>
<reference evidence="13" key="1">
    <citation type="submission" date="2020-12" db="EMBL/GenBank/DDBJ databases">
        <title>Metabolic potential, ecology and presence of endohyphal bacteria is reflected in genomic diversity of Mucoromycotina.</title>
        <authorList>
            <person name="Muszewska A."/>
            <person name="Okrasinska A."/>
            <person name="Steczkiewicz K."/>
            <person name="Drgas O."/>
            <person name="Orlowska M."/>
            <person name="Perlinska-Lenart U."/>
            <person name="Aleksandrzak-Piekarczyk T."/>
            <person name="Szatraj K."/>
            <person name="Zielenkiewicz U."/>
            <person name="Pilsyk S."/>
            <person name="Malc E."/>
            <person name="Mieczkowski P."/>
            <person name="Kruszewska J.S."/>
            <person name="Biernat P."/>
            <person name="Pawlowska J."/>
        </authorList>
    </citation>
    <scope>NUCLEOTIDE SEQUENCE</scope>
    <source>
        <strain evidence="13">WA0000017839</strain>
    </source>
</reference>
<evidence type="ECO:0000259" key="11">
    <source>
        <dbReference type="Pfam" id="PF02225"/>
    </source>
</evidence>
<keyword evidence="2 7" id="KW-0645">Protease</keyword>
<dbReference type="PROSITE" id="PS51892">
    <property type="entry name" value="SUBTILASE"/>
    <property type="match status" value="1"/>
</dbReference>
<feature type="domain" description="PA" evidence="11">
    <location>
        <begin position="397"/>
        <end position="468"/>
    </location>
</feature>
<dbReference type="PROSITE" id="PS00137">
    <property type="entry name" value="SUBTILASE_HIS"/>
    <property type="match status" value="1"/>
</dbReference>
<evidence type="ECO:0000256" key="3">
    <source>
        <dbReference type="ARBA" id="ARBA00022729"/>
    </source>
</evidence>
<dbReference type="InterPro" id="IPR022398">
    <property type="entry name" value="Peptidase_S8_His-AS"/>
</dbReference>
<accession>A0A8H7QQ91</accession>
<dbReference type="SUPFAM" id="SSF52743">
    <property type="entry name" value="Subtilisin-like"/>
    <property type="match status" value="1"/>
</dbReference>
<evidence type="ECO:0000256" key="8">
    <source>
        <dbReference type="RuleBase" id="RU003355"/>
    </source>
</evidence>
<dbReference type="InterPro" id="IPR036852">
    <property type="entry name" value="Peptidase_S8/S53_dom_sf"/>
</dbReference>
<dbReference type="Gene3D" id="3.40.50.200">
    <property type="entry name" value="Peptidase S8/S53 domain"/>
    <property type="match status" value="2"/>
</dbReference>
<evidence type="ECO:0000256" key="4">
    <source>
        <dbReference type="ARBA" id="ARBA00022801"/>
    </source>
</evidence>
<dbReference type="InterPro" id="IPR023828">
    <property type="entry name" value="Peptidase_S8_Ser-AS"/>
</dbReference>
<dbReference type="GO" id="GO:0006508">
    <property type="term" value="P:proteolysis"/>
    <property type="evidence" value="ECO:0007669"/>
    <property type="project" value="UniProtKB-KW"/>
</dbReference>
<dbReference type="PANTHER" id="PTHR43399:SF4">
    <property type="entry name" value="CELL WALL-ASSOCIATED PROTEASE"/>
    <property type="match status" value="1"/>
</dbReference>
<evidence type="ECO:0000259" key="10">
    <source>
        <dbReference type="Pfam" id="PF00082"/>
    </source>
</evidence>
<dbReference type="InterPro" id="IPR015500">
    <property type="entry name" value="Peptidase_S8_subtilisin-rel"/>
</dbReference>
<comment type="similarity">
    <text evidence="1 7 8">Belongs to the peptidase S8 family.</text>
</comment>
<dbReference type="InterPro" id="IPR003137">
    <property type="entry name" value="PA_domain"/>
</dbReference>
<dbReference type="AlphaFoldDB" id="A0A8H7QQ91"/>
<comment type="caution">
    <text evidence="13">The sequence shown here is derived from an EMBL/GenBank/DDBJ whole genome shotgun (WGS) entry which is preliminary data.</text>
</comment>
<sequence length="892" mass="96395">MIQIKTSACLVLAISLFVTSTLGSSYNHPKFKRSITGTNVATRKYIVELVKAPNATVDSFIDFTNSHSDNVHIQRTISHKFLNAVSIGIREDNIEKEHATLKLILDHMDVQSVSPIQIYKSRQIDSSKNQLSASDIDLMSPHRFSQVDRVHSELKLRGEGVFIGIIDSGVDYMHPALGGGFGPGFKIEAGYDLVGNNYTASDVNAVPQEGPTPLEQCPEGSGASGHGTHVTGIVGGYDPSNNFTGVAPGARLGHWRVGSCTDEMPSDAILKAMTMAHEAGVHILSMSLGTPQPWAAPGTIESKLLKDIVDSGISVIVAAGNEGDQGAYTVGQPATGPGAFSVASVDNEYDYFDCSFSAQGISTRIPCNFPINATTSVKDERPLIDGIVTLPSDNVVHACETIDLNIKGKVVMLGFAVCDLEIQLKNIYDAGAVGALVYETTEKSHLSGIAMSPYLPFVIISYSNAVAIYKGMTTNTMIKFSRDLPSYLFKNEKYATTSSWFSSVGPTGDLNLNPHIAAVGHAFYSTVPTNRGSYEFMQGTSMACPYVAGSIALFIQQNGVGKVAPQVVYEKFQNYAFQPNVYNRTSGLLDNPLRSGAGAVQVYDTITQAAHVTPGQISFRDSSTAIDKTQTLTITNHGSEAVTYKLYNNASVAIVPYDRATSGYTLLSPARNVNEAAQIDFSVSELYLVPGQSGSVNVTVHPPKTDPLDHIMYGGYIQFHPSTLSAKALHVPYFGIVGRQNDLPVFQVNSEDFLVALRSDPTVTYNITDTIILKNSMWLLGVQYVLSVPTMVMKTELLMGQQVLGQAWPVQRYVGVSVPGTPEQLYFDGEYFNMPLDLSSTSSITEETSGVTETFKVSNGTYHIRVSALKLLGDMNNVDDWDTFTVGPLIIQ</sequence>
<evidence type="ECO:0000259" key="12">
    <source>
        <dbReference type="Pfam" id="PF06280"/>
    </source>
</evidence>
<feature type="domain" description="Peptidase S8/S53" evidence="10">
    <location>
        <begin position="158"/>
        <end position="558"/>
    </location>
</feature>
<dbReference type="GO" id="GO:0016020">
    <property type="term" value="C:membrane"/>
    <property type="evidence" value="ECO:0007669"/>
    <property type="project" value="InterPro"/>
</dbReference>
<evidence type="ECO:0000313" key="13">
    <source>
        <dbReference type="EMBL" id="KAG2196285.1"/>
    </source>
</evidence>
<gene>
    <name evidence="13" type="ORF">INT47_012507</name>
</gene>
<evidence type="ECO:0000256" key="6">
    <source>
        <dbReference type="PIRSR" id="PIRSR615500-1"/>
    </source>
</evidence>
<keyword evidence="5 7" id="KW-0720">Serine protease</keyword>
<dbReference type="InterPro" id="IPR000209">
    <property type="entry name" value="Peptidase_S8/S53_dom"/>
</dbReference>
<dbReference type="PANTHER" id="PTHR43399">
    <property type="entry name" value="SUBTILISIN-RELATED"/>
    <property type="match status" value="1"/>
</dbReference>
<feature type="domain" description="C5a peptidase/Subtilisin-like protease SBT2-like Fn3-like" evidence="12">
    <location>
        <begin position="617"/>
        <end position="733"/>
    </location>
</feature>
<dbReference type="PROSITE" id="PS00138">
    <property type="entry name" value="SUBTILASE_SER"/>
    <property type="match status" value="1"/>
</dbReference>
<dbReference type="Gene3D" id="3.50.30.30">
    <property type="match status" value="1"/>
</dbReference>
<feature type="active site" description="Charge relay system" evidence="6 7">
    <location>
        <position position="541"/>
    </location>
</feature>
<feature type="signal peptide" evidence="9">
    <location>
        <begin position="1"/>
        <end position="23"/>
    </location>
</feature>